<dbReference type="EMBL" id="JDSS02000024">
    <property type="protein sequence ID" value="KFB67922.1"/>
    <property type="molecule type" value="Genomic_DNA"/>
</dbReference>
<gene>
    <name evidence="1" type="ORF">CAPSK01_002510</name>
</gene>
<sequence length="76" mass="7871">MPLPTANTPPAPGNSRAAFGFRLRIICTATQQTNAVKKPASGLAGTLAAKSVPSSVPTRIPGVIWATIFHSTAPCW</sequence>
<evidence type="ECO:0000313" key="2">
    <source>
        <dbReference type="Proteomes" id="UP000019812"/>
    </source>
</evidence>
<reference evidence="1 2" key="1">
    <citation type="submission" date="2014-07" db="EMBL/GenBank/DDBJ databases">
        <title>Expanding our view of genomic diversity in Candidatus Accumulibacter clades.</title>
        <authorList>
            <person name="Skennerton C.T."/>
            <person name="Barr J.J."/>
            <person name="Slater F.R."/>
            <person name="Bond P.L."/>
            <person name="Tyson G.W."/>
        </authorList>
    </citation>
    <scope>NUCLEOTIDE SEQUENCE [LARGE SCALE GENOMIC DNA]</scope>
    <source>
        <strain evidence="2">SK-01</strain>
    </source>
</reference>
<organism evidence="1 2">
    <name type="scientific">Candidatus Accumulibacter vicinus</name>
    <dbReference type="NCBI Taxonomy" id="2954382"/>
    <lineage>
        <taxon>Bacteria</taxon>
        <taxon>Pseudomonadati</taxon>
        <taxon>Pseudomonadota</taxon>
        <taxon>Betaproteobacteria</taxon>
        <taxon>Candidatus Accumulibacter</taxon>
    </lineage>
</organism>
<dbReference type="Proteomes" id="UP000019812">
    <property type="component" value="Unassembled WGS sequence"/>
</dbReference>
<name>A0A084XZM8_9PROT</name>
<evidence type="ECO:0000313" key="1">
    <source>
        <dbReference type="EMBL" id="KFB67922.1"/>
    </source>
</evidence>
<protein>
    <submittedName>
        <fullName evidence="1">Uncharacterized protein</fullName>
    </submittedName>
</protein>
<dbReference type="AlphaFoldDB" id="A0A084XZM8"/>
<accession>A0A084XZM8</accession>
<comment type="caution">
    <text evidence="1">The sequence shown here is derived from an EMBL/GenBank/DDBJ whole genome shotgun (WGS) entry which is preliminary data.</text>
</comment>
<proteinExistence type="predicted"/>